<dbReference type="AlphaFoldDB" id="A0AAD7KEU0"/>
<evidence type="ECO:0000259" key="2">
    <source>
        <dbReference type="Pfam" id="PF20149"/>
    </source>
</evidence>
<accession>A0AAD7KEU0</accession>
<organism evidence="3 4">
    <name type="scientific">Mycena maculata</name>
    <dbReference type="NCBI Taxonomy" id="230809"/>
    <lineage>
        <taxon>Eukaryota</taxon>
        <taxon>Fungi</taxon>
        <taxon>Dikarya</taxon>
        <taxon>Basidiomycota</taxon>
        <taxon>Agaricomycotina</taxon>
        <taxon>Agaricomycetes</taxon>
        <taxon>Agaricomycetidae</taxon>
        <taxon>Agaricales</taxon>
        <taxon>Marasmiineae</taxon>
        <taxon>Mycenaceae</taxon>
        <taxon>Mycena</taxon>
    </lineage>
</organism>
<dbReference type="EMBL" id="JARJLG010000002">
    <property type="protein sequence ID" value="KAJ7783990.1"/>
    <property type="molecule type" value="Genomic_DNA"/>
</dbReference>
<evidence type="ECO:0000313" key="4">
    <source>
        <dbReference type="Proteomes" id="UP001215280"/>
    </source>
</evidence>
<feature type="region of interest" description="Disordered" evidence="1">
    <location>
        <begin position="1"/>
        <end position="394"/>
    </location>
</feature>
<keyword evidence="4" id="KW-1185">Reference proteome</keyword>
<evidence type="ECO:0000256" key="1">
    <source>
        <dbReference type="SAM" id="MobiDB-lite"/>
    </source>
</evidence>
<evidence type="ECO:0000313" key="3">
    <source>
        <dbReference type="EMBL" id="KAJ7783990.1"/>
    </source>
</evidence>
<feature type="compositionally biased region" description="Basic and acidic residues" evidence="1">
    <location>
        <begin position="360"/>
        <end position="383"/>
    </location>
</feature>
<comment type="caution">
    <text evidence="3">The sequence shown here is derived from an EMBL/GenBank/DDBJ whole genome shotgun (WGS) entry which is preliminary data.</text>
</comment>
<feature type="compositionally biased region" description="Polar residues" evidence="1">
    <location>
        <begin position="260"/>
        <end position="272"/>
    </location>
</feature>
<reference evidence="3" key="1">
    <citation type="submission" date="2023-03" db="EMBL/GenBank/DDBJ databases">
        <title>Massive genome expansion in bonnet fungi (Mycena s.s.) driven by repeated elements and novel gene families across ecological guilds.</title>
        <authorList>
            <consortium name="Lawrence Berkeley National Laboratory"/>
            <person name="Harder C.B."/>
            <person name="Miyauchi S."/>
            <person name="Viragh M."/>
            <person name="Kuo A."/>
            <person name="Thoen E."/>
            <person name="Andreopoulos B."/>
            <person name="Lu D."/>
            <person name="Skrede I."/>
            <person name="Drula E."/>
            <person name="Henrissat B."/>
            <person name="Morin E."/>
            <person name="Kohler A."/>
            <person name="Barry K."/>
            <person name="LaButti K."/>
            <person name="Morin E."/>
            <person name="Salamov A."/>
            <person name="Lipzen A."/>
            <person name="Mereny Z."/>
            <person name="Hegedus B."/>
            <person name="Baldrian P."/>
            <person name="Stursova M."/>
            <person name="Weitz H."/>
            <person name="Taylor A."/>
            <person name="Grigoriev I.V."/>
            <person name="Nagy L.G."/>
            <person name="Martin F."/>
            <person name="Kauserud H."/>
        </authorList>
    </citation>
    <scope>NUCLEOTIDE SEQUENCE</scope>
    <source>
        <strain evidence="3">CBHHK188m</strain>
    </source>
</reference>
<proteinExistence type="predicted"/>
<feature type="compositionally biased region" description="Polar residues" evidence="1">
    <location>
        <begin position="323"/>
        <end position="333"/>
    </location>
</feature>
<gene>
    <name evidence="3" type="ORF">DFH07DRAFT_948993</name>
</gene>
<dbReference type="Pfam" id="PF20149">
    <property type="entry name" value="DUF6532"/>
    <property type="match status" value="1"/>
</dbReference>
<sequence length="711" mass="77849">MVRLKSRPKPQALDEDSVSESAIDQTQLSDGDVEEPILPGRLSRKAKTDAIGHAIWVGAAPKGPKPKEKVIPTDSSSKKRSASTARQSGRNKSAKKGHVGIAPDEDVNMVGLESETPVVDPKPRESSRRARRMLVDSDPEAEGEQRAAIPAAPAPSHAAASKNKPLNPSLVVPSGAAAADTAFADEEEADSDGGNERSERSDDEQDLDGDNNEDLQGLEVGALRQKLVDETPRWANEEDGDDGDDYEEDFPTYPELRSLSRASFSSGHQSVPESEHIDISSDDEEESDPGMRAAFAGINAAHQRAPAPRPLALDRSGIPATHPTRTQDTSTRKSLTKARTRPAEPTQPQKVDLAALVADKYSKKPEKPRGKREVQREHERPRWNAETSMPRAPARKPGIVKVKLEVKPEPADVGLPPPTAHTGSIDIRFDGKRVGLKNQHPDVKKTGQLAIDYYLGFHLLKNSYPDVLEATKFAKDALLRSARHLGFKAIEARLIADDEYREALTTLVGRVSTFRGQVKPAATSSIYGNYKVQHGCADLVARLLAGVSYIYPHRPDKFDPKSSLVIPGKPDGKKPFEHEGIPAVIATFFQGQESIAEKIAALFNRNENGNLEVPQPMVAMSCAGLHSTFDDWSSGEHRPTNFDGHRVQEIYELHILLLKKLETDKPVQYHETMERIFLQASRGSVAFAKSFKVPPSLLQQEALAMLDLDSD</sequence>
<feature type="compositionally biased region" description="Acidic residues" evidence="1">
    <location>
        <begin position="237"/>
        <end position="250"/>
    </location>
</feature>
<name>A0AAD7KEU0_9AGAR</name>
<dbReference type="Proteomes" id="UP001215280">
    <property type="component" value="Unassembled WGS sequence"/>
</dbReference>
<dbReference type="InterPro" id="IPR045341">
    <property type="entry name" value="DUF6532"/>
</dbReference>
<protein>
    <recommendedName>
        <fullName evidence="2">DUF6532 domain-containing protein</fullName>
    </recommendedName>
</protein>
<feature type="compositionally biased region" description="Acidic residues" evidence="1">
    <location>
        <begin position="183"/>
        <end position="193"/>
    </location>
</feature>
<feature type="compositionally biased region" description="Polar residues" evidence="1">
    <location>
        <begin position="19"/>
        <end position="29"/>
    </location>
</feature>
<feature type="compositionally biased region" description="Basic and acidic residues" evidence="1">
    <location>
        <begin position="226"/>
        <end position="236"/>
    </location>
</feature>
<feature type="domain" description="DUF6532" evidence="2">
    <location>
        <begin position="450"/>
        <end position="661"/>
    </location>
</feature>
<feature type="compositionally biased region" description="Low complexity" evidence="1">
    <location>
        <begin position="147"/>
        <end position="160"/>
    </location>
</feature>
<feature type="compositionally biased region" description="Acidic residues" evidence="1">
    <location>
        <begin position="201"/>
        <end position="213"/>
    </location>
</feature>